<feature type="transmembrane region" description="Helical" evidence="1">
    <location>
        <begin position="197"/>
        <end position="215"/>
    </location>
</feature>
<dbReference type="AlphaFoldDB" id="A0A836KB52"/>
<dbReference type="Gene3D" id="3.40.50.1820">
    <property type="entry name" value="alpha/beta hydrolase"/>
    <property type="match status" value="1"/>
</dbReference>
<protein>
    <submittedName>
        <fullName evidence="3">ABD12 lipase</fullName>
    </submittedName>
</protein>
<name>A0A836KB52_9HYME</name>
<feature type="transmembrane region" description="Helical" evidence="1">
    <location>
        <begin position="165"/>
        <end position="185"/>
    </location>
</feature>
<dbReference type="GO" id="GO:0047372">
    <property type="term" value="F:monoacylglycerol lipase activity"/>
    <property type="evidence" value="ECO:0007669"/>
    <property type="project" value="TreeGrafter"/>
</dbReference>
<dbReference type="GO" id="GO:0004622">
    <property type="term" value="F:phosphatidylcholine lysophospholipase activity"/>
    <property type="evidence" value="ECO:0007669"/>
    <property type="project" value="TreeGrafter"/>
</dbReference>
<dbReference type="GO" id="GO:0052651">
    <property type="term" value="P:monoacylglycerol catabolic process"/>
    <property type="evidence" value="ECO:0007669"/>
    <property type="project" value="TreeGrafter"/>
</dbReference>
<dbReference type="GO" id="GO:0006660">
    <property type="term" value="P:phosphatidylserine catabolic process"/>
    <property type="evidence" value="ECO:0007669"/>
    <property type="project" value="TreeGrafter"/>
</dbReference>
<proteinExistence type="predicted"/>
<evidence type="ECO:0000259" key="2">
    <source>
        <dbReference type="Pfam" id="PF00561"/>
    </source>
</evidence>
<dbReference type="EMBL" id="JAANIC010002879">
    <property type="protein sequence ID" value="KAG5343932.1"/>
    <property type="molecule type" value="Genomic_DNA"/>
</dbReference>
<keyword evidence="1" id="KW-1133">Transmembrane helix</keyword>
<keyword evidence="4" id="KW-1185">Reference proteome</keyword>
<dbReference type="GO" id="GO:0005789">
    <property type="term" value="C:endoplasmic reticulum membrane"/>
    <property type="evidence" value="ECO:0007669"/>
    <property type="project" value="TreeGrafter"/>
</dbReference>
<keyword evidence="1" id="KW-0812">Transmembrane</keyword>
<dbReference type="InterPro" id="IPR029058">
    <property type="entry name" value="AB_hydrolase_fold"/>
</dbReference>
<accession>A0A836KB52</accession>
<dbReference type="PANTHER" id="PTHR12277">
    <property type="entry name" value="ALPHA/BETA HYDROLASE DOMAIN-CONTAINING PROTEIN"/>
    <property type="match status" value="1"/>
</dbReference>
<feature type="domain" description="AB hydrolase-1" evidence="2">
    <location>
        <begin position="291"/>
        <end position="382"/>
    </location>
</feature>
<dbReference type="Pfam" id="PF00561">
    <property type="entry name" value="Abhydrolase_1"/>
    <property type="match status" value="1"/>
</dbReference>
<feature type="non-terminal residue" evidence="3">
    <location>
        <position position="522"/>
    </location>
</feature>
<sequence>MEKNEFRAEIKHLHMKVLTPKEIKAELDNVHSTSAPAFPTVYNWVNEFKRGRTSTCDASRSGPPIEAATPKIIDKVHDIALTDRRVKVRELVEATGISHGTVISILHEQLSMKKLSARRMPRLLTMDHKCDQMNEAINGDYYAALLNYFNNILKKKTVTTNTITMSMYLLLAAIIPIVILEIWYMGICLTWTMRTSVLIYLIIFGLLPVIFHYSYTLQKKILFLNFVHWPLKVEFSNPKLVGLEGARNFYLHTDQQVKIGAWQILPRSLLNNSIPATDEAYESVLSNAKLPVFLYMHGNSGNRASSHRLELYKLFQDLDYHVICFDYRNYGDSDIVELSEEGVVMDSKYVLEWVMKKVNGSVPVFVWGHSLGTGVSTHVLALLAAENIQPTGLFLEAPFNNIQDELTEHPFAQIFKHLPWFHWMAVEPFYKNNLRFESDKHIIKIDCPIMILHAEDDGVIPVFLAEKLYQAALDSFGNNTNHIQMIKIASSYGLGHKYICRYKELPDIIKTFVVKTLGNLTE</sequence>
<reference evidence="3" key="1">
    <citation type="submission" date="2020-03" db="EMBL/GenBank/DDBJ databases">
        <title>Relaxed selection underlies rapid genomic changes in the transitions from sociality to social parasitism in ants.</title>
        <authorList>
            <person name="Bi X."/>
        </authorList>
    </citation>
    <scope>NUCLEOTIDE SEQUENCE</scope>
    <source>
        <strain evidence="3">BGI-DK2014a</strain>
        <tissue evidence="3">Whole body</tissue>
    </source>
</reference>
<dbReference type="InterPro" id="IPR000073">
    <property type="entry name" value="AB_hydrolase_1"/>
</dbReference>
<comment type="caution">
    <text evidence="3">The sequence shown here is derived from an EMBL/GenBank/DDBJ whole genome shotgun (WGS) entry which is preliminary data.</text>
</comment>
<evidence type="ECO:0000256" key="1">
    <source>
        <dbReference type="SAM" id="Phobius"/>
    </source>
</evidence>
<feature type="non-terminal residue" evidence="3">
    <location>
        <position position="1"/>
    </location>
</feature>
<dbReference type="PANTHER" id="PTHR12277:SF194">
    <property type="entry name" value="FI04476P"/>
    <property type="match status" value="1"/>
</dbReference>
<gene>
    <name evidence="3" type="primary">Abhd12</name>
    <name evidence="3" type="ORF">G6Z76_0005572</name>
</gene>
<organism evidence="3 4">
    <name type="scientific">Acromyrmex charruanus</name>
    <dbReference type="NCBI Taxonomy" id="2715315"/>
    <lineage>
        <taxon>Eukaryota</taxon>
        <taxon>Metazoa</taxon>
        <taxon>Ecdysozoa</taxon>
        <taxon>Arthropoda</taxon>
        <taxon>Hexapoda</taxon>
        <taxon>Insecta</taxon>
        <taxon>Pterygota</taxon>
        <taxon>Neoptera</taxon>
        <taxon>Endopterygota</taxon>
        <taxon>Hymenoptera</taxon>
        <taxon>Apocrita</taxon>
        <taxon>Aculeata</taxon>
        <taxon>Formicoidea</taxon>
        <taxon>Formicidae</taxon>
        <taxon>Myrmicinae</taxon>
        <taxon>Acromyrmex</taxon>
    </lineage>
</organism>
<dbReference type="Proteomes" id="UP000669903">
    <property type="component" value="Unassembled WGS sequence"/>
</dbReference>
<evidence type="ECO:0000313" key="3">
    <source>
        <dbReference type="EMBL" id="KAG5343932.1"/>
    </source>
</evidence>
<dbReference type="SUPFAM" id="SSF53474">
    <property type="entry name" value="alpha/beta-Hydrolases"/>
    <property type="match status" value="1"/>
</dbReference>
<keyword evidence="1" id="KW-0472">Membrane</keyword>
<evidence type="ECO:0000313" key="4">
    <source>
        <dbReference type="Proteomes" id="UP000669903"/>
    </source>
</evidence>